<evidence type="ECO:0000313" key="11">
    <source>
        <dbReference type="EMBL" id="RXS94996.1"/>
    </source>
</evidence>
<dbReference type="NCBIfam" id="NF001965">
    <property type="entry name" value="PRK00742.1"/>
    <property type="match status" value="1"/>
</dbReference>
<dbReference type="Gene3D" id="3.40.50.2300">
    <property type="match status" value="1"/>
</dbReference>
<comment type="function">
    <text evidence="5">Involved in chemotaxis. Part of a chemotaxis signal transduction system that modulates chemotaxis in response to various stimuli. Catalyzes the demethylation of specific methylglutamate residues introduced into the chemoreceptors (methyl-accepting chemotaxis proteins or MCP) by CheR. Also mediates the irreversible deamidation of specific glutamine residues to glutamic acid.</text>
</comment>
<evidence type="ECO:0000256" key="6">
    <source>
        <dbReference type="PROSITE-ProRule" id="PRU00050"/>
    </source>
</evidence>
<comment type="domain">
    <text evidence="5">Contains a C-terminal catalytic domain, and an N-terminal region which modulates catalytic activity.</text>
</comment>
<evidence type="ECO:0000259" key="10">
    <source>
        <dbReference type="PROSITE" id="PS50122"/>
    </source>
</evidence>
<dbReference type="PANTHER" id="PTHR42872">
    <property type="entry name" value="PROTEIN-GLUTAMATE METHYLESTERASE/PROTEIN-GLUTAMINE GLUTAMINASE"/>
    <property type="match status" value="1"/>
</dbReference>
<dbReference type="HAMAP" id="MF_00099">
    <property type="entry name" value="CheB_chemtxs"/>
    <property type="match status" value="1"/>
</dbReference>
<evidence type="ECO:0000256" key="4">
    <source>
        <dbReference type="ARBA" id="ARBA00048267"/>
    </source>
</evidence>
<organism evidence="11 12">
    <name type="scientific">Silvibacterium dinghuense</name>
    <dbReference type="NCBI Taxonomy" id="1560006"/>
    <lineage>
        <taxon>Bacteria</taxon>
        <taxon>Pseudomonadati</taxon>
        <taxon>Acidobacteriota</taxon>
        <taxon>Terriglobia</taxon>
        <taxon>Terriglobales</taxon>
        <taxon>Acidobacteriaceae</taxon>
        <taxon>Silvibacterium</taxon>
    </lineage>
</organism>
<comment type="subcellular location">
    <subcellularLocation>
        <location evidence="5">Cytoplasm</location>
    </subcellularLocation>
</comment>
<feature type="active site" evidence="5 6">
    <location>
        <position position="318"/>
    </location>
</feature>
<dbReference type="GO" id="GO:0006935">
    <property type="term" value="P:chemotaxis"/>
    <property type="evidence" value="ECO:0007669"/>
    <property type="project" value="UniProtKB-UniRule"/>
</dbReference>
<dbReference type="Pfam" id="PF01339">
    <property type="entry name" value="CheB_methylest"/>
    <property type="match status" value="1"/>
</dbReference>
<feature type="domain" description="Response regulatory" evidence="9">
    <location>
        <begin position="21"/>
        <end position="139"/>
    </location>
</feature>
<reference evidence="11 12" key="1">
    <citation type="journal article" date="2016" name="Int. J. Syst. Evol. Microbiol.">
        <title>Acidipila dinghuensis sp. nov., an acidobacterium isolated from forest soil.</title>
        <authorList>
            <person name="Jiang Y.W."/>
            <person name="Wang J."/>
            <person name="Chen M.H."/>
            <person name="Lv Y.Y."/>
            <person name="Qiu L.H."/>
        </authorList>
    </citation>
    <scope>NUCLEOTIDE SEQUENCE [LARGE SCALE GENOMIC DNA]</scope>
    <source>
        <strain evidence="11 12">DHOF10</strain>
    </source>
</reference>
<feature type="active site" evidence="5 6">
    <location>
        <position position="195"/>
    </location>
</feature>
<dbReference type="OrthoDB" id="9793421at2"/>
<dbReference type="RefSeq" id="WP_129208165.1">
    <property type="nucleotide sequence ID" value="NZ_BMGU01000003.1"/>
</dbReference>
<dbReference type="EC" id="3.5.1.44" evidence="5"/>
<dbReference type="InterPro" id="IPR008248">
    <property type="entry name" value="CheB-like"/>
</dbReference>
<feature type="domain" description="CheB-type methylesterase" evidence="10">
    <location>
        <begin position="175"/>
        <end position="376"/>
    </location>
</feature>
<dbReference type="SMART" id="SM00448">
    <property type="entry name" value="REC"/>
    <property type="match status" value="1"/>
</dbReference>
<evidence type="ECO:0000256" key="7">
    <source>
        <dbReference type="PROSITE-ProRule" id="PRU00169"/>
    </source>
</evidence>
<dbReference type="GO" id="GO:0008984">
    <property type="term" value="F:protein-glutamate methylesterase activity"/>
    <property type="evidence" value="ECO:0007669"/>
    <property type="project" value="UniProtKB-UniRule"/>
</dbReference>
<dbReference type="SUPFAM" id="SSF52172">
    <property type="entry name" value="CheY-like"/>
    <property type="match status" value="1"/>
</dbReference>
<dbReference type="Gene3D" id="3.40.50.180">
    <property type="entry name" value="Methylesterase CheB, C-terminal domain"/>
    <property type="match status" value="1"/>
</dbReference>
<dbReference type="PIRSF" id="PIRSF000876">
    <property type="entry name" value="RR_chemtxs_CheB"/>
    <property type="match status" value="1"/>
</dbReference>
<dbReference type="GO" id="GO:0050568">
    <property type="term" value="F:protein-glutamine glutaminase activity"/>
    <property type="evidence" value="ECO:0007669"/>
    <property type="project" value="UniProtKB-UniRule"/>
</dbReference>
<dbReference type="InterPro" id="IPR035909">
    <property type="entry name" value="CheB_C"/>
</dbReference>
<dbReference type="CDD" id="cd16432">
    <property type="entry name" value="CheB_Rec"/>
    <property type="match status" value="1"/>
</dbReference>
<feature type="active site" evidence="5 6">
    <location>
        <position position="222"/>
    </location>
</feature>
<evidence type="ECO:0000256" key="8">
    <source>
        <dbReference type="SAM" id="MobiDB-lite"/>
    </source>
</evidence>
<feature type="compositionally biased region" description="Low complexity" evidence="8">
    <location>
        <begin position="165"/>
        <end position="176"/>
    </location>
</feature>
<dbReference type="AlphaFoldDB" id="A0A4Q1SCQ9"/>
<proteinExistence type="inferred from homology"/>
<evidence type="ECO:0000256" key="5">
    <source>
        <dbReference type="HAMAP-Rule" id="MF_00099"/>
    </source>
</evidence>
<dbReference type="Pfam" id="PF00072">
    <property type="entry name" value="Response_reg"/>
    <property type="match status" value="1"/>
</dbReference>
<dbReference type="SUPFAM" id="SSF52738">
    <property type="entry name" value="Methylesterase CheB, C-terminal domain"/>
    <property type="match status" value="1"/>
</dbReference>
<keyword evidence="3 5" id="KW-0378">Hydrolase</keyword>
<dbReference type="PROSITE" id="PS50122">
    <property type="entry name" value="CHEB"/>
    <property type="match status" value="1"/>
</dbReference>
<dbReference type="Proteomes" id="UP000290253">
    <property type="component" value="Unassembled WGS sequence"/>
</dbReference>
<sequence length="376" mass="40284">MAESGLQTALPPRSSAGRRIRVLVVDDSIVIRHLVSRVLESDPAIEVVGTAVNGVIALEKAAQLRPDAMTLDIEMPQMDGLETLRHLQRDFPAIRVIMFSTLTERGARATIDSLLRGASDYVPKPSNSGRMDEAEARLRDLLVPRLKQLCGVAGAASPVRTRMQPSPASVRSASPVTDSRSEHARHYRVVAIGLSTGGPAALGEVLEQLPGNFPLPILVTQHMPPLFTQFLADRLNARCALKVMEAREGEEVLPGCVYIAPGDFHMRVVSREGRTVITLDQGPPENSCRPAVDVMMRSVTEVFGGDVVAAILTGMGQDGRLGVEKVRRHGGYVIAQDSASSVVWGMPGAVVEAGLANQVLDLHAIADALLAKARLA</sequence>
<dbReference type="PROSITE" id="PS50110">
    <property type="entry name" value="RESPONSE_REGULATORY"/>
    <property type="match status" value="1"/>
</dbReference>
<evidence type="ECO:0000256" key="3">
    <source>
        <dbReference type="ARBA" id="ARBA00022801"/>
    </source>
</evidence>
<gene>
    <name evidence="5" type="primary">cheB</name>
    <name evidence="11" type="ORF">ESZ00_10215</name>
</gene>
<dbReference type="PANTHER" id="PTHR42872:SF6">
    <property type="entry name" value="PROTEIN-GLUTAMATE METHYLESTERASE_PROTEIN-GLUTAMINE GLUTAMINASE"/>
    <property type="match status" value="1"/>
</dbReference>
<evidence type="ECO:0000256" key="2">
    <source>
        <dbReference type="ARBA" id="ARBA00022500"/>
    </source>
</evidence>
<keyword evidence="2 5" id="KW-0145">Chemotaxis</keyword>
<comment type="caution">
    <text evidence="11">The sequence shown here is derived from an EMBL/GenBank/DDBJ whole genome shotgun (WGS) entry which is preliminary data.</text>
</comment>
<keyword evidence="5 7" id="KW-0597">Phosphoprotein</keyword>
<evidence type="ECO:0000259" key="9">
    <source>
        <dbReference type="PROSITE" id="PS50110"/>
    </source>
</evidence>
<dbReference type="InterPro" id="IPR001789">
    <property type="entry name" value="Sig_transdc_resp-reg_receiver"/>
</dbReference>
<comment type="similarity">
    <text evidence="5">Belongs to the CheB family.</text>
</comment>
<evidence type="ECO:0000256" key="1">
    <source>
        <dbReference type="ARBA" id="ARBA00022490"/>
    </source>
</evidence>
<dbReference type="GO" id="GO:0000156">
    <property type="term" value="F:phosphorelay response regulator activity"/>
    <property type="evidence" value="ECO:0007669"/>
    <property type="project" value="InterPro"/>
</dbReference>
<comment type="PTM">
    <text evidence="5">Phosphorylated by CheA. Phosphorylation of the N-terminal regulatory domain activates the methylesterase activity.</text>
</comment>
<comment type="catalytic activity">
    <reaction evidence="5">
        <text>L-glutaminyl-[protein] + H2O = L-glutamyl-[protein] + NH4(+)</text>
        <dbReference type="Rhea" id="RHEA:16441"/>
        <dbReference type="Rhea" id="RHEA-COMP:10207"/>
        <dbReference type="Rhea" id="RHEA-COMP:10208"/>
        <dbReference type="ChEBI" id="CHEBI:15377"/>
        <dbReference type="ChEBI" id="CHEBI:28938"/>
        <dbReference type="ChEBI" id="CHEBI:29973"/>
        <dbReference type="ChEBI" id="CHEBI:30011"/>
        <dbReference type="EC" id="3.5.1.44"/>
    </reaction>
</comment>
<dbReference type="InterPro" id="IPR011006">
    <property type="entry name" value="CheY-like_superfamily"/>
</dbReference>
<keyword evidence="12" id="KW-1185">Reference proteome</keyword>
<feature type="modified residue" description="4-aspartylphosphate" evidence="5 7">
    <location>
        <position position="72"/>
    </location>
</feature>
<dbReference type="GO" id="GO:0005737">
    <property type="term" value="C:cytoplasm"/>
    <property type="evidence" value="ECO:0007669"/>
    <property type="project" value="UniProtKB-SubCell"/>
</dbReference>
<keyword evidence="1 5" id="KW-0963">Cytoplasm</keyword>
<feature type="region of interest" description="Disordered" evidence="8">
    <location>
        <begin position="157"/>
        <end position="178"/>
    </location>
</feature>
<dbReference type="CDD" id="cd17541">
    <property type="entry name" value="REC_CheB-like"/>
    <property type="match status" value="1"/>
</dbReference>
<accession>A0A4Q1SCQ9</accession>
<dbReference type="InterPro" id="IPR000673">
    <property type="entry name" value="Sig_transdc_resp-reg_Me-estase"/>
</dbReference>
<comment type="catalytic activity">
    <reaction evidence="4 5">
        <text>[protein]-L-glutamate 5-O-methyl ester + H2O = L-glutamyl-[protein] + methanol + H(+)</text>
        <dbReference type="Rhea" id="RHEA:23236"/>
        <dbReference type="Rhea" id="RHEA-COMP:10208"/>
        <dbReference type="Rhea" id="RHEA-COMP:10311"/>
        <dbReference type="ChEBI" id="CHEBI:15377"/>
        <dbReference type="ChEBI" id="CHEBI:15378"/>
        <dbReference type="ChEBI" id="CHEBI:17790"/>
        <dbReference type="ChEBI" id="CHEBI:29973"/>
        <dbReference type="ChEBI" id="CHEBI:82795"/>
        <dbReference type="EC" id="3.1.1.61"/>
    </reaction>
</comment>
<evidence type="ECO:0000313" key="12">
    <source>
        <dbReference type="Proteomes" id="UP000290253"/>
    </source>
</evidence>
<protein>
    <recommendedName>
        <fullName evidence="5">Protein-glutamate methylesterase/protein-glutamine glutaminase</fullName>
        <ecNumber evidence="5">3.1.1.61</ecNumber>
        <ecNumber evidence="5">3.5.1.44</ecNumber>
    </recommendedName>
</protein>
<name>A0A4Q1SCQ9_9BACT</name>
<dbReference type="EMBL" id="SDMK01000002">
    <property type="protein sequence ID" value="RXS94996.1"/>
    <property type="molecule type" value="Genomic_DNA"/>
</dbReference>
<dbReference type="EC" id="3.1.1.61" evidence="5"/>